<organism evidence="1 2">
    <name type="scientific">Trichinella pseudospiralis</name>
    <name type="common">Parasitic roundworm</name>
    <dbReference type="NCBI Taxonomy" id="6337"/>
    <lineage>
        <taxon>Eukaryota</taxon>
        <taxon>Metazoa</taxon>
        <taxon>Ecdysozoa</taxon>
        <taxon>Nematoda</taxon>
        <taxon>Enoplea</taxon>
        <taxon>Dorylaimia</taxon>
        <taxon>Trichinellida</taxon>
        <taxon>Trichinellidae</taxon>
        <taxon>Trichinella</taxon>
    </lineage>
</organism>
<dbReference type="Proteomes" id="UP000054815">
    <property type="component" value="Unassembled WGS sequence"/>
</dbReference>
<dbReference type="EMBL" id="JYDU01000198">
    <property type="protein sequence ID" value="KRX89437.1"/>
    <property type="molecule type" value="Genomic_DNA"/>
</dbReference>
<dbReference type="AlphaFoldDB" id="A0A0V0XND0"/>
<sequence>MSMSSESFPCSSTAYNSCTLCEPIASKDPTSGTNSSGKEMLTDVAKVKCTVNQK</sequence>
<accession>A0A0V0XND0</accession>
<proteinExistence type="predicted"/>
<evidence type="ECO:0000313" key="1">
    <source>
        <dbReference type="EMBL" id="KRX89437.1"/>
    </source>
</evidence>
<evidence type="ECO:0000313" key="2">
    <source>
        <dbReference type="Proteomes" id="UP000054815"/>
    </source>
</evidence>
<gene>
    <name evidence="1" type="ORF">T4E_12254</name>
</gene>
<name>A0A0V0XND0_TRIPS</name>
<protein>
    <submittedName>
        <fullName evidence="1">Uncharacterized protein</fullName>
    </submittedName>
</protein>
<comment type="caution">
    <text evidence="1">The sequence shown here is derived from an EMBL/GenBank/DDBJ whole genome shotgun (WGS) entry which is preliminary data.</text>
</comment>
<reference evidence="1 2" key="1">
    <citation type="submission" date="2015-01" db="EMBL/GenBank/DDBJ databases">
        <title>Evolution of Trichinella species and genotypes.</title>
        <authorList>
            <person name="Korhonen P.K."/>
            <person name="Edoardo P."/>
            <person name="Giuseppe L.R."/>
            <person name="Gasser R.B."/>
        </authorList>
    </citation>
    <scope>NUCLEOTIDE SEQUENCE [LARGE SCALE GENOMIC DNA]</scope>
    <source>
        <strain evidence="1">ISS141</strain>
    </source>
</reference>